<dbReference type="RefSeq" id="WP_094325434.1">
    <property type="nucleotide sequence ID" value="NZ_CP022347.1"/>
</dbReference>
<accession>A0A222MX39</accession>
<evidence type="ECO:0000256" key="1">
    <source>
        <dbReference type="SAM" id="SignalP"/>
    </source>
</evidence>
<dbReference type="Proteomes" id="UP000201169">
    <property type="component" value="Chromosome"/>
</dbReference>
<organism evidence="2 3">
    <name type="scientific">Campylobacter avium LMG 24591</name>
    <dbReference type="NCBI Taxonomy" id="522484"/>
    <lineage>
        <taxon>Bacteria</taxon>
        <taxon>Pseudomonadati</taxon>
        <taxon>Campylobacterota</taxon>
        <taxon>Epsilonproteobacteria</taxon>
        <taxon>Campylobacterales</taxon>
        <taxon>Campylobacteraceae</taxon>
        <taxon>Campylobacter</taxon>
    </lineage>
</organism>
<feature type="signal peptide" evidence="1">
    <location>
        <begin position="1"/>
        <end position="21"/>
    </location>
</feature>
<proteinExistence type="predicted"/>
<reference evidence="2 3" key="1">
    <citation type="submission" date="2017-07" db="EMBL/GenBank/DDBJ databases">
        <title>Analysis of two Campylobacter avium genomes and identification of a novel hippuricase gene.</title>
        <authorList>
            <person name="Miller W.G."/>
            <person name="Chapman M.H."/>
            <person name="Yee E."/>
            <person name="Revez J."/>
            <person name="Bono J.L."/>
            <person name="Rossi M."/>
        </authorList>
    </citation>
    <scope>NUCLEOTIDE SEQUENCE [LARGE SCALE GENOMIC DNA]</scope>
    <source>
        <strain evidence="2 3">LMG 24591</strain>
    </source>
</reference>
<name>A0A222MX39_9BACT</name>
<evidence type="ECO:0000313" key="2">
    <source>
        <dbReference type="EMBL" id="ASQ30684.1"/>
    </source>
</evidence>
<evidence type="ECO:0000313" key="3">
    <source>
        <dbReference type="Proteomes" id="UP000201169"/>
    </source>
</evidence>
<dbReference type="AlphaFoldDB" id="A0A222MX39"/>
<dbReference type="InterPro" id="IPR011042">
    <property type="entry name" value="6-blade_b-propeller_TolB-like"/>
</dbReference>
<evidence type="ECO:0008006" key="4">
    <source>
        <dbReference type="Google" id="ProtNLM"/>
    </source>
</evidence>
<dbReference type="Gene3D" id="2.120.10.30">
    <property type="entry name" value="TolB, C-terminal domain"/>
    <property type="match status" value="1"/>
</dbReference>
<dbReference type="SUPFAM" id="SSF63829">
    <property type="entry name" value="Calcium-dependent phosphotriesterase"/>
    <property type="match status" value="1"/>
</dbReference>
<protein>
    <recommendedName>
        <fullName evidence="4">ATP-binding protein</fullName>
    </recommendedName>
</protein>
<dbReference type="KEGG" id="cavi:CAV_1029"/>
<feature type="chain" id="PRO_5013393232" description="ATP-binding protein" evidence="1">
    <location>
        <begin position="22"/>
        <end position="283"/>
    </location>
</feature>
<dbReference type="EMBL" id="CP022347">
    <property type="protein sequence ID" value="ASQ30684.1"/>
    <property type="molecule type" value="Genomic_DNA"/>
</dbReference>
<keyword evidence="1" id="KW-0732">Signal</keyword>
<dbReference type="OrthoDB" id="7675395at2"/>
<keyword evidence="3" id="KW-1185">Reference proteome</keyword>
<gene>
    <name evidence="2" type="ORF">CAV_1029</name>
</gene>
<sequence length="283" mass="30712">MSKKILLSAVLTASLFSFANAKDISGFSHPEGSLITKDAVYISNLGAKLDPMAKDKDGFISKLDKNGKLVEAKFISSNLNAPKGMANVGDTLIVLDIDRILAFDLKSKKELFVVDVKGGIFLNDIALLDDNTAFISDTGTGIVHKFDIKSKKLENFVSLNKEFMGPNGLLLSKDKKTLYTVTYDAAGKEKGRLVSINLADKSQKSLTEPIGALDGIVYAKNGDILFSSWEDGKNGTLYRYDSKGKISKEKPSNMGGPADMSTDGKTLYIPKMIESKVLKIKLP</sequence>